<evidence type="ECO:0000256" key="2">
    <source>
        <dbReference type="ARBA" id="ARBA00022574"/>
    </source>
</evidence>
<accession>A0A922FCC6</accession>
<reference evidence="9" key="1">
    <citation type="submission" date="2021-01" db="EMBL/GenBank/DDBJ databases">
        <authorList>
            <person name="Lovell J.T."/>
            <person name="Bentley N."/>
            <person name="Bhattarai G."/>
            <person name="Jenkins J.W."/>
            <person name="Sreedasyam A."/>
            <person name="Alarcon Y."/>
            <person name="Bock C."/>
            <person name="Boston L."/>
            <person name="Carlson J."/>
            <person name="Cervantes K."/>
            <person name="Clermont K."/>
            <person name="Krom N."/>
            <person name="Kubenka K."/>
            <person name="Mamidi S."/>
            <person name="Mattison C."/>
            <person name="Monteros M."/>
            <person name="Pisani C."/>
            <person name="Plott C."/>
            <person name="Rajasekar S."/>
            <person name="Rhein H.S."/>
            <person name="Rohla C."/>
            <person name="Song M."/>
            <person name="Hilaire R.S."/>
            <person name="Shu S."/>
            <person name="Wells L."/>
            <person name="Wang X."/>
            <person name="Webber J."/>
            <person name="Heerema R.J."/>
            <person name="Klein P."/>
            <person name="Conner P."/>
            <person name="Grauke L."/>
            <person name="Grimwood J."/>
            <person name="Schmutz J."/>
            <person name="Randall J.J."/>
        </authorList>
    </citation>
    <scope>NUCLEOTIDE SEQUENCE</scope>
    <source>
        <tissue evidence="9">Leaf</tissue>
    </source>
</reference>
<dbReference type="InterPro" id="IPR001680">
    <property type="entry name" value="WD40_rpt"/>
</dbReference>
<dbReference type="GO" id="GO:0033186">
    <property type="term" value="C:CAF-1 complex"/>
    <property type="evidence" value="ECO:0007669"/>
    <property type="project" value="TreeGrafter"/>
</dbReference>
<evidence type="ECO:0000256" key="3">
    <source>
        <dbReference type="ARBA" id="ARBA00022737"/>
    </source>
</evidence>
<dbReference type="InterPro" id="IPR045145">
    <property type="entry name" value="PTHR15271"/>
</dbReference>
<evidence type="ECO:0000256" key="7">
    <source>
        <dbReference type="SAM" id="MobiDB-lite"/>
    </source>
</evidence>
<keyword evidence="2" id="KW-0853">WD repeat</keyword>
<dbReference type="SMART" id="SM00320">
    <property type="entry name" value="WD40"/>
    <property type="match status" value="2"/>
</dbReference>
<evidence type="ECO:0000256" key="1">
    <source>
        <dbReference type="ARBA" id="ARBA00004123"/>
    </source>
</evidence>
<evidence type="ECO:0000256" key="5">
    <source>
        <dbReference type="ARBA" id="ARBA00023204"/>
    </source>
</evidence>
<dbReference type="Proteomes" id="UP000811246">
    <property type="component" value="Chromosome 4"/>
</dbReference>
<evidence type="ECO:0000259" key="8">
    <source>
        <dbReference type="Pfam" id="PF24105"/>
    </source>
</evidence>
<dbReference type="EMBL" id="CM031828">
    <property type="protein sequence ID" value="KAG6717195.1"/>
    <property type="molecule type" value="Genomic_DNA"/>
</dbReference>
<dbReference type="AlphaFoldDB" id="A0A922FCC6"/>
<dbReference type="InterPro" id="IPR055410">
    <property type="entry name" value="Beta-prop_CAF1B_HIR1"/>
</dbReference>
<feature type="compositionally biased region" description="Polar residues" evidence="7">
    <location>
        <begin position="220"/>
        <end position="231"/>
    </location>
</feature>
<keyword evidence="6" id="KW-0539">Nucleus</keyword>
<evidence type="ECO:0000256" key="6">
    <source>
        <dbReference type="ARBA" id="ARBA00023242"/>
    </source>
</evidence>
<keyword evidence="3" id="KW-0677">Repeat</keyword>
<comment type="caution">
    <text evidence="9">The sequence shown here is derived from an EMBL/GenBank/DDBJ whole genome shotgun (WGS) entry which is preliminary data.</text>
</comment>
<keyword evidence="5" id="KW-0234">DNA repair</keyword>
<dbReference type="GO" id="GO:0005634">
    <property type="term" value="C:nucleus"/>
    <property type="evidence" value="ECO:0007669"/>
    <property type="project" value="UniProtKB-SubCell"/>
</dbReference>
<feature type="compositionally biased region" description="Basic and acidic residues" evidence="7">
    <location>
        <begin position="207"/>
        <end position="218"/>
    </location>
</feature>
<dbReference type="PANTHER" id="PTHR15271">
    <property type="entry name" value="CHROMATIN ASSEMBLY FACTOR 1 SUBUNIT B"/>
    <property type="match status" value="1"/>
</dbReference>
<dbReference type="GO" id="GO:0006281">
    <property type="term" value="P:DNA repair"/>
    <property type="evidence" value="ECO:0007669"/>
    <property type="project" value="UniProtKB-KW"/>
</dbReference>
<protein>
    <recommendedName>
        <fullName evidence="8">CAF1B/HIR1 beta-propeller domain-containing protein</fullName>
    </recommendedName>
</protein>
<gene>
    <name evidence="9" type="ORF">I3842_04G085800</name>
</gene>
<comment type="subcellular location">
    <subcellularLocation>
        <location evidence="1">Nucleus</location>
    </subcellularLocation>
</comment>
<dbReference type="Pfam" id="PF24105">
    <property type="entry name" value="Beta-prop_CAF1B_HIR1"/>
    <property type="match status" value="1"/>
</dbReference>
<sequence length="244" mass="26645">MVSGAVCINNLFHDETLPSFFQRLAWSPDGSFLLVPAGSCKISTSSETVNKAYIFSRNYLSRPALQLPGASKPVVAVRFCPVVFSLRGSTPAALFKLPYRLIFAVATLNSLYIYDTESIPPIAILAGLHYAAITDITWSPDGRYLALSSQDGYCTILEFEHDERGSPISLSEGKKVMVDENQGPVQKPEDMVIDATRKDFIIAADSTKSEAGENERKLASPSSKTTPISNKQAKRRITPLAIDP</sequence>
<keyword evidence="4" id="KW-0227">DNA damage</keyword>
<name>A0A922FCC6_CARIL</name>
<dbReference type="PANTHER" id="PTHR15271:SF4">
    <property type="entry name" value="CHROMATIN ASSEMBLY FACTOR 1 SUBUNIT B"/>
    <property type="match status" value="1"/>
</dbReference>
<dbReference type="GO" id="GO:0006335">
    <property type="term" value="P:DNA replication-dependent chromatin assembly"/>
    <property type="evidence" value="ECO:0007669"/>
    <property type="project" value="InterPro"/>
</dbReference>
<proteinExistence type="predicted"/>
<feature type="domain" description="CAF1B/HIR1 beta-propeller" evidence="8">
    <location>
        <begin position="10"/>
        <end position="163"/>
    </location>
</feature>
<feature type="region of interest" description="Disordered" evidence="7">
    <location>
        <begin position="205"/>
        <end position="244"/>
    </location>
</feature>
<dbReference type="GO" id="GO:0006334">
    <property type="term" value="P:nucleosome assembly"/>
    <property type="evidence" value="ECO:0007669"/>
    <property type="project" value="TreeGrafter"/>
</dbReference>
<organism evidence="9 10">
    <name type="scientific">Carya illinoinensis</name>
    <name type="common">Pecan</name>
    <dbReference type="NCBI Taxonomy" id="32201"/>
    <lineage>
        <taxon>Eukaryota</taxon>
        <taxon>Viridiplantae</taxon>
        <taxon>Streptophyta</taxon>
        <taxon>Embryophyta</taxon>
        <taxon>Tracheophyta</taxon>
        <taxon>Spermatophyta</taxon>
        <taxon>Magnoliopsida</taxon>
        <taxon>eudicotyledons</taxon>
        <taxon>Gunneridae</taxon>
        <taxon>Pentapetalae</taxon>
        <taxon>rosids</taxon>
        <taxon>fabids</taxon>
        <taxon>Fagales</taxon>
        <taxon>Juglandaceae</taxon>
        <taxon>Carya</taxon>
    </lineage>
</organism>
<evidence type="ECO:0000313" key="9">
    <source>
        <dbReference type="EMBL" id="KAG6717195.1"/>
    </source>
</evidence>
<evidence type="ECO:0000313" key="10">
    <source>
        <dbReference type="Proteomes" id="UP000811246"/>
    </source>
</evidence>
<evidence type="ECO:0000256" key="4">
    <source>
        <dbReference type="ARBA" id="ARBA00022763"/>
    </source>
</evidence>